<reference evidence="1" key="1">
    <citation type="submission" date="2023-10" db="EMBL/GenBank/DDBJ databases">
        <title>Screening of Alkalihalophilus pseudofirmusBZ-TG-HK211 and Its Alleviation of Salt Stress on Rapeseed Growth.</title>
        <authorList>
            <person name="Zhao B."/>
            <person name="Guo T."/>
        </authorList>
    </citation>
    <scope>NUCLEOTIDE SEQUENCE</scope>
    <source>
        <strain evidence="1">BZ-TG-HK211</strain>
    </source>
</reference>
<proteinExistence type="predicted"/>
<dbReference type="Proteomes" id="UP001285636">
    <property type="component" value="Unassembled WGS sequence"/>
</dbReference>
<dbReference type="Pfam" id="PF14165">
    <property type="entry name" value="YtzH"/>
    <property type="match status" value="1"/>
</dbReference>
<organism evidence="1 2">
    <name type="scientific">Alkalihalophilus pseudofirmus</name>
    <name type="common">Bacillus pseudofirmus</name>
    <dbReference type="NCBI Taxonomy" id="79885"/>
    <lineage>
        <taxon>Bacteria</taxon>
        <taxon>Bacillati</taxon>
        <taxon>Bacillota</taxon>
        <taxon>Bacilli</taxon>
        <taxon>Bacillales</taxon>
        <taxon>Bacillaceae</taxon>
        <taxon>Alkalihalophilus</taxon>
    </lineage>
</organism>
<dbReference type="AlphaFoldDB" id="A0AAJ2NP72"/>
<dbReference type="InterPro" id="IPR025547">
    <property type="entry name" value="YtzH"/>
</dbReference>
<comment type="caution">
    <text evidence="1">The sequence shown here is derived from an EMBL/GenBank/DDBJ whole genome shotgun (WGS) entry which is preliminary data.</text>
</comment>
<evidence type="ECO:0000313" key="2">
    <source>
        <dbReference type="Proteomes" id="UP001285636"/>
    </source>
</evidence>
<dbReference type="RefSeq" id="WP_012960138.1">
    <property type="nucleotide sequence ID" value="NZ_CP144224.1"/>
</dbReference>
<dbReference type="EMBL" id="JAWJAY010000002">
    <property type="protein sequence ID" value="MDV2885996.1"/>
    <property type="molecule type" value="Genomic_DNA"/>
</dbReference>
<sequence length="98" mass="11162">MPISNQHKIGLLCDILKNQADEHYMTDDEASQITRLLQSLSNDPSVDQSIKQIIGEISEQHQLNHEPFLQENVEQWLTGMNQITFDSNTGHSPGNNYK</sequence>
<name>A0AAJ2NP72_ALKPS</name>
<evidence type="ECO:0000313" key="1">
    <source>
        <dbReference type="EMBL" id="MDV2885996.1"/>
    </source>
</evidence>
<protein>
    <submittedName>
        <fullName evidence="1">YtzH-like family protein</fullName>
    </submittedName>
</protein>
<accession>A0AAJ2NP72</accession>
<gene>
    <name evidence="1" type="ORF">RYX45_12470</name>
</gene>